<protein>
    <submittedName>
        <fullName evidence="3">Uncharacterized protein</fullName>
    </submittedName>
</protein>
<feature type="transmembrane region" description="Helical" evidence="2">
    <location>
        <begin position="210"/>
        <end position="232"/>
    </location>
</feature>
<evidence type="ECO:0000256" key="1">
    <source>
        <dbReference type="SAM" id="MobiDB-lite"/>
    </source>
</evidence>
<dbReference type="EMBL" id="JH159154">
    <property type="protein sequence ID" value="EGZ18215.1"/>
    <property type="molecule type" value="Genomic_DNA"/>
</dbReference>
<evidence type="ECO:0000256" key="2">
    <source>
        <dbReference type="SAM" id="Phobius"/>
    </source>
</evidence>
<feature type="compositionally biased region" description="Low complexity" evidence="1">
    <location>
        <begin position="395"/>
        <end position="407"/>
    </location>
</feature>
<sequence length="609" mass="68328">MLVLPSTNPSLKNALADSTLLQFSIRRLQAGAVNLFNRWQSLQVSYRGHKCSIERLLALDEYTRKTSFLRVITVVAGALVPMVILVVSQESIPLNDPSAGWQLNYGFWLRVGILAGVVSVTVAVHAKYMIKSTALMPSQLILLFLCQVVSYPFVAMGIASLVGFPVPFFALSTFPVFFALLIAWSTVVFGRKTVHNMLKRSDEMRIHLRFICAQMLLPVVYPIYEVLFVAASNTHFELPVILLLPIMKVVVKYIITLSLAPMEDMLPESVILTVDFFHAVYLATCMQTSRSAVTVTIIIIVDVSQSLSMLAGLYRRSRTTLARAHRAAGISSGKASLNLLETLCLLCRNPQNFQAQMSRSVRVRSCLPHRLAPTDSTLLSMWEEAATEASRPVRSWSTSEPPTSSTSFKLESPRSPLKKLQLYFARRRTTVVHPAEPIKQRSVRPQYSEVTASRVLSRSRTQDATILRETLAMLYTMECLVLTAYLEALIPLLYGNYMLVMVHLPNAKYHTELRNVTRQNVSYTATVVFLFGLLQVASFVLYAALIRRRCGMNVQYQLAFVLETQMSVVQGKLMIWILVTLACRVVHFGTSNRIEDHDSSVLICLDFVT</sequence>
<accession>G4ZJE1</accession>
<evidence type="ECO:0000313" key="3">
    <source>
        <dbReference type="EMBL" id="EGZ18215.1"/>
    </source>
</evidence>
<evidence type="ECO:0000313" key="4">
    <source>
        <dbReference type="Proteomes" id="UP000002640"/>
    </source>
</evidence>
<organism evidence="3 4">
    <name type="scientific">Phytophthora sojae (strain P6497)</name>
    <name type="common">Soybean stem and root rot agent</name>
    <name type="synonym">Phytophthora megasperma f. sp. glycines</name>
    <dbReference type="NCBI Taxonomy" id="1094619"/>
    <lineage>
        <taxon>Eukaryota</taxon>
        <taxon>Sar</taxon>
        <taxon>Stramenopiles</taxon>
        <taxon>Oomycota</taxon>
        <taxon>Peronosporomycetes</taxon>
        <taxon>Peronosporales</taxon>
        <taxon>Peronosporaceae</taxon>
        <taxon>Phytophthora</taxon>
    </lineage>
</organism>
<reference evidence="3 4" key="1">
    <citation type="journal article" date="2006" name="Science">
        <title>Phytophthora genome sequences uncover evolutionary origins and mechanisms of pathogenesis.</title>
        <authorList>
            <person name="Tyler B.M."/>
            <person name="Tripathy S."/>
            <person name="Zhang X."/>
            <person name="Dehal P."/>
            <person name="Jiang R.H."/>
            <person name="Aerts A."/>
            <person name="Arredondo F.D."/>
            <person name="Baxter L."/>
            <person name="Bensasson D."/>
            <person name="Beynon J.L."/>
            <person name="Chapman J."/>
            <person name="Damasceno C.M."/>
            <person name="Dorrance A.E."/>
            <person name="Dou D."/>
            <person name="Dickerman A.W."/>
            <person name="Dubchak I.L."/>
            <person name="Garbelotto M."/>
            <person name="Gijzen M."/>
            <person name="Gordon S.G."/>
            <person name="Govers F."/>
            <person name="Grunwald N.J."/>
            <person name="Huang W."/>
            <person name="Ivors K.L."/>
            <person name="Jones R.W."/>
            <person name="Kamoun S."/>
            <person name="Krampis K."/>
            <person name="Lamour K.H."/>
            <person name="Lee M.K."/>
            <person name="McDonald W.H."/>
            <person name="Medina M."/>
            <person name="Meijer H.J."/>
            <person name="Nordberg E.K."/>
            <person name="Maclean D.J."/>
            <person name="Ospina-Giraldo M.D."/>
            <person name="Morris P.F."/>
            <person name="Phuntumart V."/>
            <person name="Putnam N.H."/>
            <person name="Rash S."/>
            <person name="Rose J.K."/>
            <person name="Sakihama Y."/>
            <person name="Salamov A.A."/>
            <person name="Savidor A."/>
            <person name="Scheuring C.F."/>
            <person name="Smith B.M."/>
            <person name="Sobral B.W."/>
            <person name="Terry A."/>
            <person name="Torto-Alalibo T.A."/>
            <person name="Win J."/>
            <person name="Xu Z."/>
            <person name="Zhang H."/>
            <person name="Grigoriev I.V."/>
            <person name="Rokhsar D.S."/>
            <person name="Boore J.L."/>
        </authorList>
    </citation>
    <scope>NUCLEOTIDE SEQUENCE [LARGE SCALE GENOMIC DNA]</scope>
    <source>
        <strain evidence="3 4">P6497</strain>
    </source>
</reference>
<keyword evidence="2" id="KW-0472">Membrane</keyword>
<dbReference type="OMA" id="VDFFHAV"/>
<dbReference type="KEGG" id="psoj:PHYSODRAFT_503614"/>
<feature type="transmembrane region" description="Helical" evidence="2">
    <location>
        <begin position="472"/>
        <end position="494"/>
    </location>
</feature>
<feature type="transmembrane region" description="Helical" evidence="2">
    <location>
        <begin position="68"/>
        <end position="87"/>
    </location>
</feature>
<feature type="transmembrane region" description="Helical" evidence="2">
    <location>
        <begin position="523"/>
        <end position="545"/>
    </location>
</feature>
<keyword evidence="2" id="KW-1133">Transmembrane helix</keyword>
<keyword evidence="2" id="KW-0812">Transmembrane</keyword>
<feature type="transmembrane region" description="Helical" evidence="2">
    <location>
        <begin position="295"/>
        <end position="314"/>
    </location>
</feature>
<keyword evidence="4" id="KW-1185">Reference proteome</keyword>
<feature type="transmembrane region" description="Helical" evidence="2">
    <location>
        <begin position="168"/>
        <end position="189"/>
    </location>
</feature>
<dbReference type="RefSeq" id="XP_009527273.1">
    <property type="nucleotide sequence ID" value="XM_009528978.1"/>
</dbReference>
<feature type="region of interest" description="Disordered" evidence="1">
    <location>
        <begin position="391"/>
        <end position="411"/>
    </location>
</feature>
<dbReference type="Proteomes" id="UP000002640">
    <property type="component" value="Unassembled WGS sequence"/>
</dbReference>
<dbReference type="AlphaFoldDB" id="G4ZJE1"/>
<proteinExistence type="predicted"/>
<dbReference type="InParanoid" id="G4ZJE1"/>
<gene>
    <name evidence="3" type="ORF">PHYSODRAFT_503614</name>
</gene>
<feature type="transmembrane region" description="Helical" evidence="2">
    <location>
        <begin position="107"/>
        <end position="128"/>
    </location>
</feature>
<feature type="transmembrane region" description="Helical" evidence="2">
    <location>
        <begin position="140"/>
        <end position="162"/>
    </location>
</feature>
<name>G4ZJE1_PHYSP</name>
<dbReference type="GeneID" id="20658251"/>